<feature type="transmembrane region" description="Helical" evidence="10">
    <location>
        <begin position="447"/>
        <end position="475"/>
    </location>
</feature>
<feature type="domain" description="Inner membrane component" evidence="12">
    <location>
        <begin position="235"/>
        <end position="289"/>
    </location>
</feature>
<dbReference type="InterPro" id="IPR004713">
    <property type="entry name" value="CaH_exchang"/>
</dbReference>
<evidence type="ECO:0000256" key="1">
    <source>
        <dbReference type="ARBA" id="ARBA00004127"/>
    </source>
</evidence>
<comment type="subcellular location">
    <subcellularLocation>
        <location evidence="1">Endomembrane system</location>
        <topology evidence="1">Multi-pass membrane protein</topology>
    </subcellularLocation>
</comment>
<dbReference type="Gene3D" id="1.20.1420.30">
    <property type="entry name" value="NCX, central ion-binding region"/>
    <property type="match status" value="1"/>
</dbReference>
<dbReference type="KEGG" id="tpf:TPHA_0A00350"/>
<feature type="transmembrane region" description="Helical" evidence="10">
    <location>
        <begin position="578"/>
        <end position="598"/>
    </location>
</feature>
<evidence type="ECO:0000256" key="4">
    <source>
        <dbReference type="ARBA" id="ARBA00022553"/>
    </source>
</evidence>
<feature type="region of interest" description="Disordered" evidence="9">
    <location>
        <begin position="133"/>
        <end position="176"/>
    </location>
</feature>
<dbReference type="InterPro" id="IPR004837">
    <property type="entry name" value="NaCa_Exmemb"/>
</dbReference>
<feature type="region of interest" description="Disordered" evidence="9">
    <location>
        <begin position="328"/>
        <end position="357"/>
    </location>
</feature>
<evidence type="ECO:0000256" key="5">
    <source>
        <dbReference type="ARBA" id="ARBA00022692"/>
    </source>
</evidence>
<reference evidence="13 14" key="1">
    <citation type="journal article" date="2011" name="Proc. Natl. Acad. Sci. U.S.A.">
        <title>Evolutionary erosion of yeast sex chromosomes by mating-type switching accidents.</title>
        <authorList>
            <person name="Gordon J.L."/>
            <person name="Armisen D."/>
            <person name="Proux-Wera E."/>
            <person name="Oheigeartaigh S.S."/>
            <person name="Byrne K.P."/>
            <person name="Wolfe K.H."/>
        </authorList>
    </citation>
    <scope>NUCLEOTIDE SEQUENCE [LARGE SCALE GENOMIC DNA]</scope>
    <source>
        <strain evidence="14">ATCC 24235 / CBS 4417 / NBRC 1672 / NRRL Y-8282 / UCD 70-5</strain>
    </source>
</reference>
<feature type="transmembrane region" description="Helical" evidence="10">
    <location>
        <begin position="894"/>
        <end position="913"/>
    </location>
</feature>
<dbReference type="EMBL" id="HE612856">
    <property type="protein sequence ID" value="CCE61120.1"/>
    <property type="molecule type" value="Genomic_DNA"/>
</dbReference>
<evidence type="ECO:0000256" key="10">
    <source>
        <dbReference type="SAM" id="Phobius"/>
    </source>
</evidence>
<evidence type="ECO:0000256" key="3">
    <source>
        <dbReference type="ARBA" id="ARBA00022448"/>
    </source>
</evidence>
<comment type="similarity">
    <text evidence="2">Belongs to the Ca(2+):cation antiporter (CaCA) (TC 2.A.19) family.</text>
</comment>
<name>G8BMJ2_TETPH</name>
<feature type="transmembrane region" description="Helical" evidence="10">
    <location>
        <begin position="642"/>
        <end position="663"/>
    </location>
</feature>
<feature type="transmembrane region" description="Helical" evidence="10">
    <location>
        <begin position="275"/>
        <end position="294"/>
    </location>
</feature>
<evidence type="ECO:0000256" key="2">
    <source>
        <dbReference type="ARBA" id="ARBA00008170"/>
    </source>
</evidence>
<dbReference type="InterPro" id="IPR044880">
    <property type="entry name" value="NCX_ion-bd_dom_sf"/>
</dbReference>
<evidence type="ECO:0000256" key="7">
    <source>
        <dbReference type="ARBA" id="ARBA00023065"/>
    </source>
</evidence>
<gene>
    <name evidence="13" type="primary">TPHA0A00350</name>
    <name evidence="13" type="ordered locus">TPHA_0A00350</name>
</gene>
<feature type="compositionally biased region" description="Low complexity" evidence="9">
    <location>
        <begin position="402"/>
        <end position="411"/>
    </location>
</feature>
<feature type="transmembrane region" description="Helical" evidence="10">
    <location>
        <begin position="231"/>
        <end position="255"/>
    </location>
</feature>
<feature type="compositionally biased region" description="Polar residues" evidence="9">
    <location>
        <begin position="133"/>
        <end position="159"/>
    </location>
</feature>
<dbReference type="AlphaFoldDB" id="G8BMJ2"/>
<dbReference type="GO" id="GO:0006874">
    <property type="term" value="P:intracellular calcium ion homeostasis"/>
    <property type="evidence" value="ECO:0007669"/>
    <property type="project" value="TreeGrafter"/>
</dbReference>
<dbReference type="GO" id="GO:0005789">
    <property type="term" value="C:endoplasmic reticulum membrane"/>
    <property type="evidence" value="ECO:0007669"/>
    <property type="project" value="EnsemblFungi"/>
</dbReference>
<sequence>MGKANKNGLVPVGSATNLRPKLKNANESRRIFSVDDDIDEFQYDQDAINKNVGSTENVNNVNIVNLQNTMSNGLLHTKESNLSVKHTNSETLFNSVFKNHDDNNNINNNNLIDAINGRASKNLTNAISNDYTDSFNSENPSGNVESTTIEDANNDNNDITGLYDDRESTSSNSTTNSIESYTLRERQDAINKTHPFGIRIWKPALYKKSRSVQRTADEDIHEIKLKKPLTWYIHLVNIIYTITFGVLLFMLCNILSITSLSLGIFTKSARDYSEFLFKLSLYLFYPFGKIVYLTQDDRYLKEDNNEGISFQQFYTWISSYSRIFSSQHNDEFPPNSSAENNLNTPQVSTGSTRQRDSYQSLKEIDPLNQISYGSIQQYISDQQNLNSGNNSKNSKIISSLSSSSQQDGVDSNADENENQNLNLSNSNDDNIVQRRYFGRGKWTLGRFIFYTFFHLILQPIILLVSLILWLLVFTIPMSNILWKLMYHCRRHPLALDFKSVKKTMAEEQQKLNGEDYSNKSVLLCSFRFAGWHYYKYTVDGTNIIVMNLIFMVLFTIFDFFVLKRIWGIEAWFSDESSIFVFCLISIIPLAFYIGQAVASISAQTSMGLGAAINAFFSTVVEIFLYCVALSQNKGLLVEGSMIGSILGAVLLLPGLSMCGGALYRKTQRYNPASAGVSSALLIFSMIVMFIPTMLNEIYGAYYITCIDEDKPKEFSVKNVVLAVTTERCYFSHPPLKFNKLYRTVLQPMSVTCAIILFMAYIIGLWFTLRTHAKMIWQLPIAEPPREFSSMQHVESATSGITALPVEEQSGGHDAPNWSRSKSTCILLGATLLYATIAEILVDCVDSILEEFPGLNPKFLGLTIFALVPNTTEFLNAISFAMYGNVALSMEIGSAYALQVCLLQIPALVIYSIYTTINVDHATIVIRDQMFALVFPRWDLIGSMASVFLFTYLYAEGKSNYFKGSMLILLYIVIIIGFYFQGVIRSEELIKN</sequence>
<evidence type="ECO:0000313" key="14">
    <source>
        <dbReference type="Proteomes" id="UP000005666"/>
    </source>
</evidence>
<keyword evidence="14" id="KW-1185">Reference proteome</keyword>
<dbReference type="GeneID" id="11532342"/>
<dbReference type="Pfam" id="PF01699">
    <property type="entry name" value="Na_Ca_ex"/>
    <property type="match status" value="2"/>
</dbReference>
<dbReference type="GO" id="GO:0015385">
    <property type="term" value="F:sodium:proton antiporter activity"/>
    <property type="evidence" value="ECO:0007669"/>
    <property type="project" value="EnsemblFungi"/>
</dbReference>
<dbReference type="RefSeq" id="XP_003683554.1">
    <property type="nucleotide sequence ID" value="XM_003683506.1"/>
</dbReference>
<dbReference type="GO" id="GO:1990816">
    <property type="term" value="C:vacuole-mitochondrion membrane contact site"/>
    <property type="evidence" value="ECO:0007669"/>
    <property type="project" value="EnsemblFungi"/>
</dbReference>
<dbReference type="OMA" id="PQWDMIT"/>
<dbReference type="Pfam" id="PF03733">
    <property type="entry name" value="YccF"/>
    <property type="match status" value="1"/>
</dbReference>
<feature type="transmembrane region" description="Helical" evidence="10">
    <location>
        <begin position="933"/>
        <end position="954"/>
    </location>
</feature>
<dbReference type="InterPro" id="IPR005185">
    <property type="entry name" value="YccF"/>
</dbReference>
<evidence type="ECO:0000313" key="13">
    <source>
        <dbReference type="EMBL" id="CCE61120.1"/>
    </source>
</evidence>
<feature type="transmembrane region" description="Helical" evidence="10">
    <location>
        <begin position="675"/>
        <end position="694"/>
    </location>
</feature>
<keyword evidence="5 10" id="KW-0812">Transmembrane</keyword>
<dbReference type="FunFam" id="1.20.1420.30:FF:000014">
    <property type="entry name" value="Cation/H+ exchanger protein 2"/>
    <property type="match status" value="1"/>
</dbReference>
<evidence type="ECO:0000256" key="8">
    <source>
        <dbReference type="ARBA" id="ARBA00023136"/>
    </source>
</evidence>
<feature type="domain" description="Sodium/calcium exchanger membrane region" evidence="11">
    <location>
        <begin position="578"/>
        <end position="704"/>
    </location>
</feature>
<feature type="transmembrane region" description="Helical" evidence="10">
    <location>
        <begin position="543"/>
        <end position="566"/>
    </location>
</feature>
<accession>G8BMJ2</accession>
<feature type="transmembrane region" description="Helical" evidence="10">
    <location>
        <begin position="610"/>
        <end position="630"/>
    </location>
</feature>
<protein>
    <recommendedName>
        <fullName evidence="15">Sodium/calcium exchanger membrane region domain-containing protein</fullName>
    </recommendedName>
</protein>
<dbReference type="OrthoDB" id="16982at2759"/>
<dbReference type="eggNOG" id="KOG1397">
    <property type="taxonomic scope" value="Eukaryota"/>
</dbReference>
<dbReference type="Proteomes" id="UP000005666">
    <property type="component" value="Chromosome 1"/>
</dbReference>
<dbReference type="GO" id="GO:0015369">
    <property type="term" value="F:calcium:proton antiporter activity"/>
    <property type="evidence" value="ECO:0007669"/>
    <property type="project" value="EnsemblFungi"/>
</dbReference>
<evidence type="ECO:0000256" key="6">
    <source>
        <dbReference type="ARBA" id="ARBA00022989"/>
    </source>
</evidence>
<keyword evidence="7" id="KW-0406">Ion transport</keyword>
<keyword evidence="8 10" id="KW-0472">Membrane</keyword>
<dbReference type="GO" id="GO:0000329">
    <property type="term" value="C:fungal-type vacuole membrane"/>
    <property type="evidence" value="ECO:0007669"/>
    <property type="project" value="EnsemblFungi"/>
</dbReference>
<feature type="compositionally biased region" description="Polar residues" evidence="9">
    <location>
        <begin position="334"/>
        <end position="357"/>
    </location>
</feature>
<feature type="transmembrane region" description="Helical" evidence="10">
    <location>
        <begin position="744"/>
        <end position="768"/>
    </location>
</feature>
<evidence type="ECO:0000256" key="9">
    <source>
        <dbReference type="SAM" id="MobiDB-lite"/>
    </source>
</evidence>
<keyword evidence="3" id="KW-0813">Transport</keyword>
<feature type="transmembrane region" description="Helical" evidence="10">
    <location>
        <begin position="966"/>
        <end position="983"/>
    </location>
</feature>
<dbReference type="STRING" id="1071381.G8BMJ2"/>
<feature type="transmembrane region" description="Helical" evidence="10">
    <location>
        <begin position="861"/>
        <end position="882"/>
    </location>
</feature>
<proteinExistence type="inferred from homology"/>
<keyword evidence="4" id="KW-0597">Phosphoprotein</keyword>
<dbReference type="PANTHER" id="PTHR31503">
    <property type="entry name" value="VACUOLAR CALCIUM ION TRANSPORTER"/>
    <property type="match status" value="1"/>
</dbReference>
<feature type="transmembrane region" description="Helical" evidence="10">
    <location>
        <begin position="824"/>
        <end position="841"/>
    </location>
</feature>
<dbReference type="GO" id="GO:0015386">
    <property type="term" value="F:potassium:proton antiporter activity"/>
    <property type="evidence" value="ECO:0007669"/>
    <property type="project" value="EnsemblFungi"/>
</dbReference>
<evidence type="ECO:0000259" key="11">
    <source>
        <dbReference type="Pfam" id="PF01699"/>
    </source>
</evidence>
<feature type="region of interest" description="Disordered" evidence="9">
    <location>
        <begin position="402"/>
        <end position="426"/>
    </location>
</feature>
<organism evidence="13 14">
    <name type="scientific">Tetrapisispora phaffii (strain ATCC 24235 / CBS 4417 / NBRC 1672 / NRRL Y-8282 / UCD 70-5)</name>
    <name type="common">Yeast</name>
    <name type="synonym">Fabospora phaffii</name>
    <dbReference type="NCBI Taxonomy" id="1071381"/>
    <lineage>
        <taxon>Eukaryota</taxon>
        <taxon>Fungi</taxon>
        <taxon>Dikarya</taxon>
        <taxon>Ascomycota</taxon>
        <taxon>Saccharomycotina</taxon>
        <taxon>Saccharomycetes</taxon>
        <taxon>Saccharomycetales</taxon>
        <taxon>Saccharomycetaceae</taxon>
        <taxon>Tetrapisispora</taxon>
    </lineage>
</organism>
<dbReference type="PANTHER" id="PTHR31503:SF10">
    <property type="entry name" value="VNX1 PROTEIN"/>
    <property type="match status" value="1"/>
</dbReference>
<dbReference type="HOGENOM" id="CLU_001583_0_0_1"/>
<evidence type="ECO:0008006" key="15">
    <source>
        <dbReference type="Google" id="ProtNLM"/>
    </source>
</evidence>
<feature type="domain" description="Sodium/calcium exchanger membrane region" evidence="11">
    <location>
        <begin position="822"/>
        <end position="978"/>
    </location>
</feature>
<keyword evidence="6 10" id="KW-1133">Transmembrane helix</keyword>
<evidence type="ECO:0000259" key="12">
    <source>
        <dbReference type="Pfam" id="PF03733"/>
    </source>
</evidence>